<feature type="domain" description="Schlafen AlbA-2" evidence="1">
    <location>
        <begin position="14"/>
        <end position="143"/>
    </location>
</feature>
<dbReference type="AlphaFoldDB" id="A0A0E2B545"/>
<dbReference type="Pfam" id="PF04326">
    <property type="entry name" value="SLFN_AlbA_2"/>
    <property type="match status" value="1"/>
</dbReference>
<reference evidence="2 3" key="1">
    <citation type="submission" date="2012-10" db="EMBL/GenBank/DDBJ databases">
        <authorList>
            <person name="Harkins D.M."/>
            <person name="Durkin A.S."/>
            <person name="Brinkac L.M."/>
            <person name="Selengut J.D."/>
            <person name="Sanka R."/>
            <person name="DePew J."/>
            <person name="Purushe J."/>
            <person name="Peacock S.J."/>
            <person name="Thaipadungpanit J."/>
            <person name="Wuthiekanun V.W."/>
            <person name="Day N.P."/>
            <person name="Vinetz J.M."/>
            <person name="Sutton G.G."/>
            <person name="Nelson W.C."/>
            <person name="Fouts D.E."/>
        </authorList>
    </citation>
    <scope>NUCLEOTIDE SEQUENCE [LARGE SCALE GENOMIC DNA]</scope>
    <source>
        <strain evidence="2 3">H1</strain>
    </source>
</reference>
<dbReference type="Gene3D" id="3.30.950.30">
    <property type="entry name" value="Schlafen, AAA domain"/>
    <property type="match status" value="1"/>
</dbReference>
<accession>A0A0E2B545</accession>
<dbReference type="InterPro" id="IPR007421">
    <property type="entry name" value="Schlafen_AlbA_2_dom"/>
</dbReference>
<dbReference type="Proteomes" id="UP000006253">
    <property type="component" value="Unassembled WGS sequence"/>
</dbReference>
<comment type="caution">
    <text evidence="2">The sequence shown here is derived from an EMBL/GenBank/DDBJ whole genome shotgun (WGS) entry which is preliminary data.</text>
</comment>
<dbReference type="RefSeq" id="WP_004764982.1">
    <property type="nucleotide sequence ID" value="NZ_AHMY02000026.1"/>
</dbReference>
<evidence type="ECO:0000259" key="1">
    <source>
        <dbReference type="Pfam" id="PF04326"/>
    </source>
</evidence>
<dbReference type="EMBL" id="AHMY02000026">
    <property type="protein sequence ID" value="EKO16394.1"/>
    <property type="molecule type" value="Genomic_DNA"/>
</dbReference>
<organism evidence="2 3">
    <name type="scientific">Leptospira kirschneri str. H1</name>
    <dbReference type="NCBI Taxonomy" id="1049966"/>
    <lineage>
        <taxon>Bacteria</taxon>
        <taxon>Pseudomonadati</taxon>
        <taxon>Spirochaetota</taxon>
        <taxon>Spirochaetia</taxon>
        <taxon>Leptospirales</taxon>
        <taxon>Leptospiraceae</taxon>
        <taxon>Leptospira</taxon>
    </lineage>
</organism>
<dbReference type="PANTHER" id="PTHR30595">
    <property type="entry name" value="GLPR-RELATED TRANSCRIPTIONAL REPRESSOR"/>
    <property type="match status" value="1"/>
</dbReference>
<dbReference type="InterPro" id="IPR038461">
    <property type="entry name" value="Schlafen_AlbA_2_dom_sf"/>
</dbReference>
<proteinExistence type="predicted"/>
<evidence type="ECO:0000313" key="3">
    <source>
        <dbReference type="Proteomes" id="UP000006253"/>
    </source>
</evidence>
<evidence type="ECO:0000313" key="2">
    <source>
        <dbReference type="EMBL" id="EKO16394.1"/>
    </source>
</evidence>
<name>A0A0E2B545_9LEPT</name>
<sequence>MNNNIFENLLNESEGNSLDFKEIQYPFLKASEDEKSELLKDILSFANSWKRNTAYILIGVKESKNSRSEVIGIDNQIDDAQLQQFINSKINRPIEFRYYTYNFEGKTIGIIEIPNQVRPFYLLKDFGKLKQNHVYLRRGSSTTIAFPDEIAKMGQQDQLSLIEEAKIKLLLGNKSLSEVLNDPINLLSRIPNFIPSPEALKMLTEAQMPNEIEKIYSIFSSKSNGVFYKDVIDYFCFRNMVSGIDLCIQNNGSNSITNFRIESIVYKDSSILVRDYYSLPIEPTEDRFRRDQREKKFIPIISNLPKITEHTDRYEIKLNCERLLPGEIIWTAKQIFIGSFKKQNVHITFRIFADQLPTPKDFTFQINFEIENFDMSEMEWKSEAEKYE</sequence>
<gene>
    <name evidence="2" type="ORF">LEP1GSC081_1371</name>
</gene>
<protein>
    <submittedName>
        <fullName evidence="2">Divergent AAA domain protein</fullName>
    </submittedName>
</protein>
<dbReference type="PANTHER" id="PTHR30595:SF6">
    <property type="entry name" value="SCHLAFEN ALBA-2 DOMAIN-CONTAINING PROTEIN"/>
    <property type="match status" value="1"/>
</dbReference>